<evidence type="ECO:0000313" key="10">
    <source>
        <dbReference type="Proteomes" id="UP001244011"/>
    </source>
</evidence>
<evidence type="ECO:0000256" key="5">
    <source>
        <dbReference type="PROSITE-ProRule" id="PRU00723"/>
    </source>
</evidence>
<dbReference type="GeneID" id="85314343"/>
<keyword evidence="5" id="KW-0479">Metal-binding</keyword>
<keyword evidence="5" id="KW-0863">Zinc-finger</keyword>
<evidence type="ECO:0000256" key="6">
    <source>
        <dbReference type="SAM" id="Coils"/>
    </source>
</evidence>
<feature type="zinc finger region" description="C3H1-type" evidence="5">
    <location>
        <begin position="302"/>
        <end position="330"/>
    </location>
</feature>
<dbReference type="InterPro" id="IPR057683">
    <property type="entry name" value="DUF7923"/>
</dbReference>
<dbReference type="Pfam" id="PF01922">
    <property type="entry name" value="SRP19"/>
    <property type="match status" value="1"/>
</dbReference>
<dbReference type="PANTHER" id="PTHR37543">
    <property type="entry name" value="CCCH ZINC FINGER DNA BINDING PROTEIN (AFU_ORTHOLOGUE AFUA_5G12760)"/>
    <property type="match status" value="1"/>
</dbReference>
<dbReference type="PROSITE" id="PS50103">
    <property type="entry name" value="ZF_C3H1"/>
    <property type="match status" value="1"/>
</dbReference>
<evidence type="ECO:0000256" key="1">
    <source>
        <dbReference type="ARBA" id="ARBA00004496"/>
    </source>
</evidence>
<proteinExistence type="predicted"/>
<dbReference type="RefSeq" id="XP_060281767.1">
    <property type="nucleotide sequence ID" value="XM_060431156.1"/>
</dbReference>
<dbReference type="GO" id="GO:0008312">
    <property type="term" value="F:7S RNA binding"/>
    <property type="evidence" value="ECO:0007669"/>
    <property type="project" value="InterPro"/>
</dbReference>
<dbReference type="FunFam" id="3.30.56.30:FF:000003">
    <property type="entry name" value="Signal recognition particle SEC65 subunit"/>
    <property type="match status" value="1"/>
</dbReference>
<keyword evidence="5" id="KW-0862">Zinc</keyword>
<feature type="region of interest" description="Disordered" evidence="7">
    <location>
        <begin position="247"/>
        <end position="285"/>
    </location>
</feature>
<organism evidence="9 10">
    <name type="scientific">Phialemonium atrogriseum</name>
    <dbReference type="NCBI Taxonomy" id="1093897"/>
    <lineage>
        <taxon>Eukaryota</taxon>
        <taxon>Fungi</taxon>
        <taxon>Dikarya</taxon>
        <taxon>Ascomycota</taxon>
        <taxon>Pezizomycotina</taxon>
        <taxon>Sordariomycetes</taxon>
        <taxon>Sordariomycetidae</taxon>
        <taxon>Cephalothecales</taxon>
        <taxon>Cephalothecaceae</taxon>
        <taxon>Phialemonium</taxon>
    </lineage>
</organism>
<feature type="region of interest" description="Disordered" evidence="7">
    <location>
        <begin position="642"/>
        <end position="668"/>
    </location>
</feature>
<keyword evidence="2" id="KW-0963">Cytoplasm</keyword>
<dbReference type="InterPro" id="IPR036521">
    <property type="entry name" value="SRP19-like_sf"/>
</dbReference>
<evidence type="ECO:0000256" key="2">
    <source>
        <dbReference type="ARBA" id="ARBA00022490"/>
    </source>
</evidence>
<accession>A0AAJ0FKH1</accession>
<evidence type="ECO:0000259" key="8">
    <source>
        <dbReference type="PROSITE" id="PS50103"/>
    </source>
</evidence>
<gene>
    <name evidence="9" type="ORF">QBC33DRAFT_579667</name>
</gene>
<dbReference type="GO" id="GO:0006614">
    <property type="term" value="P:SRP-dependent cotranslational protein targeting to membrane"/>
    <property type="evidence" value="ECO:0007669"/>
    <property type="project" value="InterPro"/>
</dbReference>
<dbReference type="Pfam" id="PF25542">
    <property type="entry name" value="zf-CCCH_12"/>
    <property type="match status" value="1"/>
</dbReference>
<keyword evidence="10" id="KW-1185">Reference proteome</keyword>
<reference evidence="9" key="1">
    <citation type="submission" date="2023-06" db="EMBL/GenBank/DDBJ databases">
        <title>Genome-scale phylogeny and comparative genomics of the fungal order Sordariales.</title>
        <authorList>
            <consortium name="Lawrence Berkeley National Laboratory"/>
            <person name="Hensen N."/>
            <person name="Bonometti L."/>
            <person name="Westerberg I."/>
            <person name="Brannstrom I.O."/>
            <person name="Guillou S."/>
            <person name="Cros-Aarteil S."/>
            <person name="Calhoun S."/>
            <person name="Haridas S."/>
            <person name="Kuo A."/>
            <person name="Mondo S."/>
            <person name="Pangilinan J."/>
            <person name="Riley R."/>
            <person name="Labutti K."/>
            <person name="Andreopoulos B."/>
            <person name="Lipzen A."/>
            <person name="Chen C."/>
            <person name="Yanf M."/>
            <person name="Daum C."/>
            <person name="Ng V."/>
            <person name="Clum A."/>
            <person name="Steindorff A."/>
            <person name="Ohm R."/>
            <person name="Martin F."/>
            <person name="Silar P."/>
            <person name="Natvig D."/>
            <person name="Lalanne C."/>
            <person name="Gautier V."/>
            <person name="Ament-Velasquez S.L."/>
            <person name="Kruys A."/>
            <person name="Hutchinson M.I."/>
            <person name="Powell A.J."/>
            <person name="Barry K."/>
            <person name="Miller A.N."/>
            <person name="Grigoriev I.V."/>
            <person name="Debuchy R."/>
            <person name="Gladieux P."/>
            <person name="Thoren M.H."/>
            <person name="Johannesson H."/>
        </authorList>
    </citation>
    <scope>NUCLEOTIDE SEQUENCE</scope>
    <source>
        <strain evidence="9">8032-3</strain>
    </source>
</reference>
<feature type="compositionally biased region" description="Basic residues" evidence="7">
    <location>
        <begin position="659"/>
        <end position="668"/>
    </location>
</feature>
<keyword evidence="3" id="KW-0733">Signal recognition particle</keyword>
<dbReference type="Gene3D" id="4.10.1000.10">
    <property type="entry name" value="Zinc finger, CCCH-type"/>
    <property type="match status" value="1"/>
</dbReference>
<feature type="region of interest" description="Disordered" evidence="7">
    <location>
        <begin position="375"/>
        <end position="448"/>
    </location>
</feature>
<keyword evidence="6" id="KW-0175">Coiled coil</keyword>
<feature type="coiled-coil region" evidence="6">
    <location>
        <begin position="32"/>
        <end position="87"/>
    </location>
</feature>
<dbReference type="SUPFAM" id="SSF69695">
    <property type="entry name" value="SRP19"/>
    <property type="match status" value="1"/>
</dbReference>
<dbReference type="EMBL" id="MU839015">
    <property type="protein sequence ID" value="KAK1765554.1"/>
    <property type="molecule type" value="Genomic_DNA"/>
</dbReference>
<dbReference type="Pfam" id="PF25543">
    <property type="entry name" value="zf-CCCH_tandem"/>
    <property type="match status" value="1"/>
</dbReference>
<name>A0AAJ0FKH1_9PEZI</name>
<dbReference type="AlphaFoldDB" id="A0AAJ0FKH1"/>
<keyword evidence="4" id="KW-0687">Ribonucleoprotein</keyword>
<dbReference type="Pfam" id="PF25540">
    <property type="entry name" value="DUF7923"/>
    <property type="match status" value="1"/>
</dbReference>
<dbReference type="InterPro" id="IPR000571">
    <property type="entry name" value="Znf_CCCH"/>
</dbReference>
<feature type="compositionally biased region" description="Acidic residues" evidence="7">
    <location>
        <begin position="376"/>
        <end position="396"/>
    </location>
</feature>
<evidence type="ECO:0000256" key="7">
    <source>
        <dbReference type="SAM" id="MobiDB-lite"/>
    </source>
</evidence>
<dbReference type="Gene3D" id="3.30.56.30">
    <property type="entry name" value="Signal recognition particle, SRP19-like subunit"/>
    <property type="match status" value="1"/>
</dbReference>
<protein>
    <recommendedName>
        <fullName evidence="8">C3H1-type domain-containing protein</fullName>
    </recommendedName>
</protein>
<dbReference type="InterPro" id="IPR057654">
    <property type="entry name" value="Znf-CCCH_tandem"/>
</dbReference>
<evidence type="ECO:0000256" key="3">
    <source>
        <dbReference type="ARBA" id="ARBA00023135"/>
    </source>
</evidence>
<dbReference type="Proteomes" id="UP001244011">
    <property type="component" value="Unassembled WGS sequence"/>
</dbReference>
<feature type="compositionally biased region" description="Low complexity" evidence="7">
    <location>
        <begin position="405"/>
        <end position="439"/>
    </location>
</feature>
<evidence type="ECO:0000256" key="4">
    <source>
        <dbReference type="ARBA" id="ARBA00023274"/>
    </source>
</evidence>
<sequence length="668" mass="71918">MDFVQRFQAIQLHRDTSDELIKDLLIYSERTETSLRQENQRLHNELSDARLDIADATKSRRELQQQIQQLEKRIGAVSQDNQHLKSHNPYVIVLIDGDGILFKSLFVRQGLEGGKKAAYALRQAILGECGDHADEIEVVAKIILGISHDAGYAPFLDEILRDESTRRRITIIEGVPTVRELVATGVNILNLNETLFRPDKLLDKTPLLNSTLLAPLPAPLSAPINSPSPPSTSSPATSYARVIKNASPPPQITLPLQPKPVNGPVRPQSQANKQPAWNPGARGLDSPIQVSQAALDSIKKRKDSSKLCNNHYLRGPCAKGDSCCFEHKYKPSADEINAIAFLARLNPCTNGQDCDLDGCIYGHHVCFRRRHPQIEEVSDSDDVSDPSEDDIDDFTEADIVRRVTPASSSKAPPKPSSSSSSSSSASGPAAQQQSRAAAQIPTSSPHTTAGNPAAYAGYQCLYPVYFDASRSRAEGRRVSASLAVRSPLAAEIASACQRLRLAPVLEATKLHPKDWANPGRVRVLLKEGGGSDGAGGRAGPRGSGAAQVKNKHHLYVLVARHLRENPTTEKSPALWMRLPGAPLPDAAKPYPRPAVPKGWKIGELLPYYSPAMTGGGVSENFFKDMMKEMQGGGDMASIMAAAAGGSGGGGGGGGEEKKKKDKKGKGKG</sequence>
<dbReference type="PANTHER" id="PTHR37543:SF1">
    <property type="entry name" value="CCCH ZINC FINGER DNA BINDING PROTEIN (AFU_ORTHOLOGUE AFUA_5G12760)"/>
    <property type="match status" value="1"/>
</dbReference>
<feature type="compositionally biased region" description="Gly residues" evidence="7">
    <location>
        <begin position="644"/>
        <end position="653"/>
    </location>
</feature>
<comment type="caution">
    <text evidence="9">The sequence shown here is derived from an EMBL/GenBank/DDBJ whole genome shotgun (WGS) entry which is preliminary data.</text>
</comment>
<feature type="domain" description="C3H1-type" evidence="8">
    <location>
        <begin position="302"/>
        <end position="330"/>
    </location>
</feature>
<dbReference type="GO" id="GO:0008270">
    <property type="term" value="F:zinc ion binding"/>
    <property type="evidence" value="ECO:0007669"/>
    <property type="project" value="UniProtKB-KW"/>
</dbReference>
<dbReference type="InterPro" id="IPR002778">
    <property type="entry name" value="Signal_recog_particle_SRP19"/>
</dbReference>
<dbReference type="GO" id="GO:0005786">
    <property type="term" value="C:signal recognition particle, endoplasmic reticulum targeting"/>
    <property type="evidence" value="ECO:0007669"/>
    <property type="project" value="UniProtKB-KW"/>
</dbReference>
<evidence type="ECO:0000313" key="9">
    <source>
        <dbReference type="EMBL" id="KAK1765554.1"/>
    </source>
</evidence>
<comment type="subcellular location">
    <subcellularLocation>
        <location evidence="1">Cytoplasm</location>
    </subcellularLocation>
</comment>